<dbReference type="EMBL" id="JANPWB010000011">
    <property type="protein sequence ID" value="KAJ1127551.1"/>
    <property type="molecule type" value="Genomic_DNA"/>
</dbReference>
<proteinExistence type="predicted"/>
<dbReference type="Proteomes" id="UP001066276">
    <property type="component" value="Chromosome 7"/>
</dbReference>
<organism evidence="2 3">
    <name type="scientific">Pleurodeles waltl</name>
    <name type="common">Iberian ribbed newt</name>
    <dbReference type="NCBI Taxonomy" id="8319"/>
    <lineage>
        <taxon>Eukaryota</taxon>
        <taxon>Metazoa</taxon>
        <taxon>Chordata</taxon>
        <taxon>Craniata</taxon>
        <taxon>Vertebrata</taxon>
        <taxon>Euteleostomi</taxon>
        <taxon>Amphibia</taxon>
        <taxon>Batrachia</taxon>
        <taxon>Caudata</taxon>
        <taxon>Salamandroidea</taxon>
        <taxon>Salamandridae</taxon>
        <taxon>Pleurodelinae</taxon>
        <taxon>Pleurodeles</taxon>
    </lineage>
</organism>
<comment type="caution">
    <text evidence="2">The sequence shown here is derived from an EMBL/GenBank/DDBJ whole genome shotgun (WGS) entry which is preliminary data.</text>
</comment>
<accession>A0AAV7PGW9</accession>
<name>A0AAV7PGW9_PLEWA</name>
<feature type="region of interest" description="Disordered" evidence="1">
    <location>
        <begin position="1"/>
        <end position="39"/>
    </location>
</feature>
<evidence type="ECO:0000313" key="2">
    <source>
        <dbReference type="EMBL" id="KAJ1127551.1"/>
    </source>
</evidence>
<evidence type="ECO:0000313" key="3">
    <source>
        <dbReference type="Proteomes" id="UP001066276"/>
    </source>
</evidence>
<sequence>MRAASLSRTPEAAAPACVSHGSSRREVTPGTGPGHCLSPRRALKIGLQEDAALGPSDSQAHRTFCSYNS</sequence>
<gene>
    <name evidence="2" type="ORF">NDU88_005950</name>
</gene>
<protein>
    <submittedName>
        <fullName evidence="2">Uncharacterized protein</fullName>
    </submittedName>
</protein>
<evidence type="ECO:0000256" key="1">
    <source>
        <dbReference type="SAM" id="MobiDB-lite"/>
    </source>
</evidence>
<reference evidence="2" key="1">
    <citation type="journal article" date="2022" name="bioRxiv">
        <title>Sequencing and chromosome-scale assembly of the giantPleurodeles waltlgenome.</title>
        <authorList>
            <person name="Brown T."/>
            <person name="Elewa A."/>
            <person name="Iarovenko S."/>
            <person name="Subramanian E."/>
            <person name="Araus A.J."/>
            <person name="Petzold A."/>
            <person name="Susuki M."/>
            <person name="Suzuki K.-i.T."/>
            <person name="Hayashi T."/>
            <person name="Toyoda A."/>
            <person name="Oliveira C."/>
            <person name="Osipova E."/>
            <person name="Leigh N.D."/>
            <person name="Simon A."/>
            <person name="Yun M.H."/>
        </authorList>
    </citation>
    <scope>NUCLEOTIDE SEQUENCE</scope>
    <source>
        <strain evidence="2">20211129_DDA</strain>
        <tissue evidence="2">Liver</tissue>
    </source>
</reference>
<dbReference type="AlphaFoldDB" id="A0AAV7PGW9"/>
<keyword evidence="3" id="KW-1185">Reference proteome</keyword>